<dbReference type="AlphaFoldDB" id="K9E9V7"/>
<accession>K9E9V7</accession>
<gene>
    <name evidence="1" type="ORF">HMPREF9698_01000</name>
</gene>
<proteinExistence type="predicted"/>
<organism evidence="1 2">
    <name type="scientific">Alloiococcus otitis ATCC 51267</name>
    <dbReference type="NCBI Taxonomy" id="883081"/>
    <lineage>
        <taxon>Bacteria</taxon>
        <taxon>Bacillati</taxon>
        <taxon>Bacillota</taxon>
        <taxon>Bacilli</taxon>
        <taxon>Lactobacillales</taxon>
        <taxon>Carnobacteriaceae</taxon>
        <taxon>Alloiococcus</taxon>
    </lineage>
</organism>
<evidence type="ECO:0000313" key="1">
    <source>
        <dbReference type="EMBL" id="EKU93468.1"/>
    </source>
</evidence>
<comment type="caution">
    <text evidence="1">The sequence shown here is derived from an EMBL/GenBank/DDBJ whole genome shotgun (WGS) entry which is preliminary data.</text>
</comment>
<sequence>MIEKENLEKIERLFNLDSWYIVSPFLNIYPYESDFDHLQEYFEREYLHECCDSIKNII</sequence>
<dbReference type="STRING" id="883081.HMPREF9698_01000"/>
<dbReference type="EMBL" id="AGXA01000020">
    <property type="protein sequence ID" value="EKU93468.1"/>
    <property type="molecule type" value="Genomic_DNA"/>
</dbReference>
<dbReference type="PATRIC" id="fig|883081.3.peg.1001"/>
<evidence type="ECO:0000313" key="2">
    <source>
        <dbReference type="Proteomes" id="UP000009875"/>
    </source>
</evidence>
<dbReference type="RefSeq" id="WP_003778008.1">
    <property type="nucleotide sequence ID" value="NZ_JH992959.1"/>
</dbReference>
<keyword evidence="2" id="KW-1185">Reference proteome</keyword>
<protein>
    <submittedName>
        <fullName evidence="1">Uncharacterized protein</fullName>
    </submittedName>
</protein>
<name>K9E9V7_9LACT</name>
<dbReference type="Proteomes" id="UP000009875">
    <property type="component" value="Unassembled WGS sequence"/>
</dbReference>
<dbReference type="HOGENOM" id="CLU_2969105_0_0_9"/>
<reference evidence="1 2" key="1">
    <citation type="submission" date="2012-09" db="EMBL/GenBank/DDBJ databases">
        <title>The Genome Sequence of Alloiococcus otitis ATCC 51267.</title>
        <authorList>
            <consortium name="The Broad Institute Genome Sequencing Platform"/>
            <person name="Earl A."/>
            <person name="Ward D."/>
            <person name="Feldgarden M."/>
            <person name="Gevers D."/>
            <person name="Huys G."/>
            <person name="Walker B."/>
            <person name="Young S.K."/>
            <person name="Zeng Q."/>
            <person name="Gargeya S."/>
            <person name="Fitzgerald M."/>
            <person name="Haas B."/>
            <person name="Abouelleil A."/>
            <person name="Alvarado L."/>
            <person name="Arachchi H.M."/>
            <person name="Berlin A.M."/>
            <person name="Chapman S.B."/>
            <person name="Goldberg J."/>
            <person name="Griggs A."/>
            <person name="Gujja S."/>
            <person name="Hansen M."/>
            <person name="Howarth C."/>
            <person name="Imamovic A."/>
            <person name="Larimer J."/>
            <person name="McCowen C."/>
            <person name="Montmayeur A."/>
            <person name="Murphy C."/>
            <person name="Neiman D."/>
            <person name="Pearson M."/>
            <person name="Priest M."/>
            <person name="Roberts A."/>
            <person name="Saif S."/>
            <person name="Shea T."/>
            <person name="Sisk P."/>
            <person name="Sykes S."/>
            <person name="Wortman J."/>
            <person name="Nusbaum C."/>
            <person name="Birren B."/>
        </authorList>
    </citation>
    <scope>NUCLEOTIDE SEQUENCE [LARGE SCALE GENOMIC DNA]</scope>
    <source>
        <strain evidence="1 2">ATCC 51267</strain>
    </source>
</reference>